<reference evidence="6 7" key="1">
    <citation type="submission" date="2019-06" db="EMBL/GenBank/DDBJ databases">
        <title>Sequencing the genomes of 1000 actinobacteria strains.</title>
        <authorList>
            <person name="Klenk H.-P."/>
        </authorList>
    </citation>
    <scope>NUCLEOTIDE SEQUENCE [LARGE SCALE GENOMIC DNA]</scope>
    <source>
        <strain evidence="6 7">DSM 24617</strain>
    </source>
</reference>
<dbReference type="Proteomes" id="UP000318336">
    <property type="component" value="Unassembled WGS sequence"/>
</dbReference>
<dbReference type="GO" id="GO:0005886">
    <property type="term" value="C:plasma membrane"/>
    <property type="evidence" value="ECO:0007669"/>
    <property type="project" value="UniProtKB-ARBA"/>
</dbReference>
<gene>
    <name evidence="6" type="ORF">FB554_2160</name>
</gene>
<evidence type="ECO:0000256" key="3">
    <source>
        <dbReference type="ARBA" id="ARBA00022989"/>
    </source>
</evidence>
<feature type="transmembrane region" description="Helical" evidence="5">
    <location>
        <begin position="88"/>
        <end position="106"/>
    </location>
</feature>
<keyword evidence="7" id="KW-1185">Reference proteome</keyword>
<evidence type="ECO:0000313" key="6">
    <source>
        <dbReference type="EMBL" id="TQL34003.1"/>
    </source>
</evidence>
<feature type="transmembrane region" description="Helical" evidence="5">
    <location>
        <begin position="21"/>
        <end position="53"/>
    </location>
</feature>
<keyword evidence="4 5" id="KW-0472">Membrane</keyword>
<keyword evidence="2 5" id="KW-0812">Transmembrane</keyword>
<dbReference type="AlphaFoldDB" id="A0A542XDT8"/>
<accession>A0A542XDT8</accession>
<evidence type="ECO:0000256" key="4">
    <source>
        <dbReference type="ARBA" id="ARBA00023136"/>
    </source>
</evidence>
<dbReference type="Pfam" id="PF02361">
    <property type="entry name" value="CbiQ"/>
    <property type="match status" value="1"/>
</dbReference>
<dbReference type="InterPro" id="IPR003339">
    <property type="entry name" value="ABC/ECF_trnsptr_transmembrane"/>
</dbReference>
<protein>
    <submittedName>
        <fullName evidence="6">Biotin transport system permease protein</fullName>
    </submittedName>
</protein>
<comment type="subcellular location">
    <subcellularLocation>
        <location evidence="1">Membrane</location>
        <topology evidence="1">Multi-pass membrane protein</topology>
    </subcellularLocation>
</comment>
<evidence type="ECO:0000256" key="2">
    <source>
        <dbReference type="ARBA" id="ARBA00022692"/>
    </source>
</evidence>
<dbReference type="RefSeq" id="WP_142005956.1">
    <property type="nucleotide sequence ID" value="NZ_CAJTBP010000001.1"/>
</dbReference>
<sequence length="196" mass="21327">MIGSYVAGDSLLHRASPRLKLLVMLGLVTLLGFFPRWWLVVTAVLLAATAYPFARLPLAELWRSFRMILVLGLVLAGFQVWLSGPVRAVEVVGQLVFAVLAGNLVMMTTRVSEMVRTISAVAIPLRRFGVRRDRLELLLSLTIGCIPRVSLAVTRAREAALARGVRPRLVLIVPAALIAIVREADQVGDALAARGL</sequence>
<feature type="transmembrane region" description="Helical" evidence="5">
    <location>
        <begin position="65"/>
        <end position="82"/>
    </location>
</feature>
<keyword evidence="3 5" id="KW-1133">Transmembrane helix</keyword>
<comment type="caution">
    <text evidence="6">The sequence shown here is derived from an EMBL/GenBank/DDBJ whole genome shotgun (WGS) entry which is preliminary data.</text>
</comment>
<evidence type="ECO:0000256" key="1">
    <source>
        <dbReference type="ARBA" id="ARBA00004141"/>
    </source>
</evidence>
<dbReference type="CDD" id="cd16914">
    <property type="entry name" value="EcfT"/>
    <property type="match status" value="1"/>
</dbReference>
<evidence type="ECO:0000256" key="5">
    <source>
        <dbReference type="SAM" id="Phobius"/>
    </source>
</evidence>
<dbReference type="EMBL" id="VFOK01000001">
    <property type="protein sequence ID" value="TQL34003.1"/>
    <property type="molecule type" value="Genomic_DNA"/>
</dbReference>
<evidence type="ECO:0000313" key="7">
    <source>
        <dbReference type="Proteomes" id="UP000318336"/>
    </source>
</evidence>
<name>A0A542XDT8_9MICO</name>
<dbReference type="OrthoDB" id="509049at2"/>
<proteinExistence type="predicted"/>
<organism evidence="6 7">
    <name type="scientific">Barrientosiimonas humi</name>
    <dbReference type="NCBI Taxonomy" id="999931"/>
    <lineage>
        <taxon>Bacteria</taxon>
        <taxon>Bacillati</taxon>
        <taxon>Actinomycetota</taxon>
        <taxon>Actinomycetes</taxon>
        <taxon>Micrococcales</taxon>
        <taxon>Dermacoccaceae</taxon>
        <taxon>Barrientosiimonas</taxon>
    </lineage>
</organism>